<gene>
    <name evidence="1" type="ORF">LITE_LOCUS20424</name>
</gene>
<accession>A0AAV0KV39</accession>
<comment type="caution">
    <text evidence="1">The sequence shown here is derived from an EMBL/GenBank/DDBJ whole genome shotgun (WGS) entry which is preliminary data.</text>
</comment>
<protein>
    <recommendedName>
        <fullName evidence="3">Dirigent protein</fullName>
    </recommendedName>
</protein>
<name>A0AAV0KV39_9ROSI</name>
<evidence type="ECO:0000313" key="2">
    <source>
        <dbReference type="Proteomes" id="UP001154282"/>
    </source>
</evidence>
<dbReference type="Proteomes" id="UP001154282">
    <property type="component" value="Unassembled WGS sequence"/>
</dbReference>
<feature type="non-terminal residue" evidence="1">
    <location>
        <position position="105"/>
    </location>
</feature>
<proteinExistence type="predicted"/>
<organism evidence="1 2">
    <name type="scientific">Linum tenue</name>
    <dbReference type="NCBI Taxonomy" id="586396"/>
    <lineage>
        <taxon>Eukaryota</taxon>
        <taxon>Viridiplantae</taxon>
        <taxon>Streptophyta</taxon>
        <taxon>Embryophyta</taxon>
        <taxon>Tracheophyta</taxon>
        <taxon>Spermatophyta</taxon>
        <taxon>Magnoliopsida</taxon>
        <taxon>eudicotyledons</taxon>
        <taxon>Gunneridae</taxon>
        <taxon>Pentapetalae</taxon>
        <taxon>rosids</taxon>
        <taxon>fabids</taxon>
        <taxon>Malpighiales</taxon>
        <taxon>Linaceae</taxon>
        <taxon>Linum</taxon>
    </lineage>
</organism>
<dbReference type="AlphaFoldDB" id="A0AAV0KV39"/>
<reference evidence="1" key="1">
    <citation type="submission" date="2022-08" db="EMBL/GenBank/DDBJ databases">
        <authorList>
            <person name="Gutierrez-Valencia J."/>
        </authorList>
    </citation>
    <scope>NUCLEOTIDE SEQUENCE</scope>
</reference>
<evidence type="ECO:0008006" key="3">
    <source>
        <dbReference type="Google" id="ProtNLM"/>
    </source>
</evidence>
<evidence type="ECO:0000313" key="1">
    <source>
        <dbReference type="EMBL" id="CAI0425492.1"/>
    </source>
</evidence>
<keyword evidence="2" id="KW-1185">Reference proteome</keyword>
<sequence>MRRRPRTARSVAPVTLLIGIGQYPLRGEAISTTEGNQICEQGRYKHANGKANAAPARVDQVLYVSGSVCVWKSARSKLSYRHGAFGSGVVETTIMDAQTPIVDTH</sequence>
<dbReference type="EMBL" id="CAMGYJ010000005">
    <property type="protein sequence ID" value="CAI0425492.1"/>
    <property type="molecule type" value="Genomic_DNA"/>
</dbReference>